<dbReference type="CDD" id="cd00118">
    <property type="entry name" value="LysM"/>
    <property type="match status" value="1"/>
</dbReference>
<reference evidence="5" key="1">
    <citation type="journal article" date="2019" name="Int. J. Syst. Evol. Microbiol.">
        <title>The Global Catalogue of Microorganisms (GCM) 10K type strain sequencing project: providing services to taxonomists for standard genome sequencing and annotation.</title>
        <authorList>
            <consortium name="The Broad Institute Genomics Platform"/>
            <consortium name="The Broad Institute Genome Sequencing Center for Infectious Disease"/>
            <person name="Wu L."/>
            <person name="Ma J."/>
        </authorList>
    </citation>
    <scope>NUCLEOTIDE SEQUENCE [LARGE SCALE GENOMIC DNA]</scope>
    <source>
        <strain evidence="5">CCM 8930</strain>
    </source>
</reference>
<comment type="caution">
    <text evidence="4">The sequence shown here is derived from an EMBL/GenBank/DDBJ whole genome shotgun (WGS) entry which is preliminary data.</text>
</comment>
<dbReference type="Pfam" id="PF21821">
    <property type="entry name" value="Dit_like"/>
    <property type="match status" value="1"/>
</dbReference>
<protein>
    <submittedName>
        <fullName evidence="4">LysM peptidoglycan-binding domain-containing protein</fullName>
    </submittedName>
</protein>
<dbReference type="RefSeq" id="WP_137616579.1">
    <property type="nucleotide sequence ID" value="NZ_BJDI01000010.1"/>
</dbReference>
<dbReference type="InterPro" id="IPR036779">
    <property type="entry name" value="LysM_dom_sf"/>
</dbReference>
<dbReference type="InterPro" id="IPR048494">
    <property type="entry name" value="Dit-like_N"/>
</dbReference>
<feature type="region of interest" description="Disordered" evidence="1">
    <location>
        <begin position="155"/>
        <end position="174"/>
    </location>
</feature>
<feature type="domain" description="Dit-like phage tail protein N-terminal" evidence="3">
    <location>
        <begin position="39"/>
        <end position="148"/>
    </location>
</feature>
<feature type="domain" description="LysM" evidence="2">
    <location>
        <begin position="180"/>
        <end position="219"/>
    </location>
</feature>
<evidence type="ECO:0000313" key="5">
    <source>
        <dbReference type="Proteomes" id="UP001596171"/>
    </source>
</evidence>
<sequence length="219" mass="24944">MVKATYTRKTNGRTERFGGYLKIVGSKKTADKVGLHAITEAETNTQEVSQYAIEAPNNAITDHVRRTSKIISLTIRLDEGTMAKTDALYKKLQTWSRQGKEVEYRGASMHLDHCVMSSIGKSAEKYVSAMDLTIELTYVYFAKTSVITHKAAKKKKGKKVVKKPKKKAKKKSKAVYRRTKRGDTYWGFHMQVGTSIAQLRKWNKYPDRRIPIGVKLRIK</sequence>
<gene>
    <name evidence="4" type="ORF">ACFP1L_11925</name>
</gene>
<evidence type="ECO:0000259" key="2">
    <source>
        <dbReference type="Pfam" id="PF01476"/>
    </source>
</evidence>
<evidence type="ECO:0000256" key="1">
    <source>
        <dbReference type="SAM" id="MobiDB-lite"/>
    </source>
</evidence>
<dbReference type="Gene3D" id="3.10.350.10">
    <property type="entry name" value="LysM domain"/>
    <property type="match status" value="1"/>
</dbReference>
<name>A0ABW1SLZ5_9LACO</name>
<dbReference type="InterPro" id="IPR018392">
    <property type="entry name" value="LysM"/>
</dbReference>
<dbReference type="EMBL" id="JBHSSE010000024">
    <property type="protein sequence ID" value="MFC6202571.1"/>
    <property type="molecule type" value="Genomic_DNA"/>
</dbReference>
<dbReference type="Proteomes" id="UP001596171">
    <property type="component" value="Unassembled WGS sequence"/>
</dbReference>
<evidence type="ECO:0000259" key="3">
    <source>
        <dbReference type="Pfam" id="PF21821"/>
    </source>
</evidence>
<evidence type="ECO:0000313" key="4">
    <source>
        <dbReference type="EMBL" id="MFC6202571.1"/>
    </source>
</evidence>
<organism evidence="4 5">
    <name type="scientific">Lactiplantibacillus nangangensis</name>
    <dbReference type="NCBI Taxonomy" id="2559917"/>
    <lineage>
        <taxon>Bacteria</taxon>
        <taxon>Bacillati</taxon>
        <taxon>Bacillota</taxon>
        <taxon>Bacilli</taxon>
        <taxon>Lactobacillales</taxon>
        <taxon>Lactobacillaceae</taxon>
        <taxon>Lactiplantibacillus</taxon>
    </lineage>
</organism>
<dbReference type="Pfam" id="PF01476">
    <property type="entry name" value="LysM"/>
    <property type="match status" value="1"/>
</dbReference>
<keyword evidence="5" id="KW-1185">Reference proteome</keyword>
<dbReference type="SUPFAM" id="SSF54106">
    <property type="entry name" value="LysM domain"/>
    <property type="match status" value="1"/>
</dbReference>
<accession>A0ABW1SLZ5</accession>
<proteinExistence type="predicted"/>